<comment type="caution">
    <text evidence="1">Lacks conserved residue(s) required for the propagation of feature annotation.</text>
</comment>
<dbReference type="PANTHER" id="PTHR40398">
    <property type="entry name" value="PTS SYSTEM GLUCITOL/SORBITOL-SPECIFIC EIIA COMPONENT"/>
    <property type="match status" value="1"/>
</dbReference>
<dbReference type="PROSITE" id="PS51097">
    <property type="entry name" value="PTS_EIIA_TYPE_5"/>
    <property type="match status" value="1"/>
</dbReference>
<dbReference type="PANTHER" id="PTHR40398:SF1">
    <property type="entry name" value="PTS SYSTEM GLUCITOL_SORBITOL-SPECIFIC EIIA COMPONENT"/>
    <property type="match status" value="1"/>
</dbReference>
<proteinExistence type="predicted"/>
<gene>
    <name evidence="2" type="ORF">SAMN05216244_2944</name>
</gene>
<dbReference type="EMBL" id="FNHF01000003">
    <property type="protein sequence ID" value="SDM57085.1"/>
    <property type="molecule type" value="Genomic_DNA"/>
</dbReference>
<dbReference type="InterPro" id="IPR004716">
    <property type="entry name" value="PTS_IIA_glucitol/sorbitol-sp"/>
</dbReference>
<dbReference type="STRING" id="482461.SAMN05216244_2944"/>
<sequence length="116" mass="12727">MYQTEIKRIGKEAKAFEAERMIVLFGENAPAELADFCYIIDVNPVEKEITEDSTLTIDGTTYEITKVGSAVNKNLHDLGHITLRFNGSTEAEQSGTLYLEDAELVAVEVGSKISIG</sequence>
<accession>A0A1G9UC08</accession>
<dbReference type="SUPFAM" id="SSF141530">
    <property type="entry name" value="PTSIIA/GutA-like"/>
    <property type="match status" value="1"/>
</dbReference>
<organism evidence="2 3">
    <name type="scientific">Sediminibacillus halophilus</name>
    <dbReference type="NCBI Taxonomy" id="482461"/>
    <lineage>
        <taxon>Bacteria</taxon>
        <taxon>Bacillati</taxon>
        <taxon>Bacillota</taxon>
        <taxon>Bacilli</taxon>
        <taxon>Bacillales</taxon>
        <taxon>Bacillaceae</taxon>
        <taxon>Sediminibacillus</taxon>
    </lineage>
</organism>
<dbReference type="RefSeq" id="WP_074600008.1">
    <property type="nucleotide sequence ID" value="NZ_FNHF01000003.1"/>
</dbReference>
<dbReference type="Gene3D" id="2.40.33.40">
    <property type="entry name" value="Phosphotransferase system, glucitol/sorbitol-specific IIA component"/>
    <property type="match status" value="1"/>
</dbReference>
<dbReference type="AlphaFoldDB" id="A0A1G9UC08"/>
<evidence type="ECO:0000256" key="1">
    <source>
        <dbReference type="PROSITE-ProRule" id="PRU00420"/>
    </source>
</evidence>
<reference evidence="3" key="1">
    <citation type="submission" date="2016-10" db="EMBL/GenBank/DDBJ databases">
        <authorList>
            <person name="Varghese N."/>
            <person name="Submissions S."/>
        </authorList>
    </citation>
    <scope>NUCLEOTIDE SEQUENCE [LARGE SCALE GENOMIC DNA]</scope>
    <source>
        <strain evidence="3">CGMCC 1.6199</strain>
    </source>
</reference>
<name>A0A1G9UC08_9BACI</name>
<dbReference type="Proteomes" id="UP000182347">
    <property type="component" value="Unassembled WGS sequence"/>
</dbReference>
<dbReference type="GO" id="GO:0009401">
    <property type="term" value="P:phosphoenolpyruvate-dependent sugar phosphotransferase system"/>
    <property type="evidence" value="ECO:0007669"/>
    <property type="project" value="InterPro"/>
</dbReference>
<dbReference type="GO" id="GO:0005737">
    <property type="term" value="C:cytoplasm"/>
    <property type="evidence" value="ECO:0007669"/>
    <property type="project" value="InterPro"/>
</dbReference>
<evidence type="ECO:0000313" key="3">
    <source>
        <dbReference type="Proteomes" id="UP000182347"/>
    </source>
</evidence>
<dbReference type="Pfam" id="PF03829">
    <property type="entry name" value="PTSIIA_gutA"/>
    <property type="match status" value="1"/>
</dbReference>
<dbReference type="GO" id="GO:0016301">
    <property type="term" value="F:kinase activity"/>
    <property type="evidence" value="ECO:0007669"/>
    <property type="project" value="TreeGrafter"/>
</dbReference>
<dbReference type="InterPro" id="IPR036665">
    <property type="entry name" value="PTS_IIA_glucitol/sorbitol_sf"/>
</dbReference>
<keyword evidence="3" id="KW-1185">Reference proteome</keyword>
<dbReference type="GO" id="GO:0008982">
    <property type="term" value="F:protein-N(PI)-phosphohistidine-sugar phosphotransferase activity"/>
    <property type="evidence" value="ECO:0007669"/>
    <property type="project" value="InterPro"/>
</dbReference>
<protein>
    <submittedName>
        <fullName evidence="2">PTS system, glucitol/sorbitol-specific IIA component</fullName>
    </submittedName>
</protein>
<dbReference type="OrthoDB" id="5113885at2"/>
<evidence type="ECO:0000313" key="2">
    <source>
        <dbReference type="EMBL" id="SDM57085.1"/>
    </source>
</evidence>